<gene>
    <name evidence="2" type="ORF">H1B29_07795</name>
</gene>
<evidence type="ECO:0000256" key="1">
    <source>
        <dbReference type="SAM" id="Phobius"/>
    </source>
</evidence>
<proteinExistence type="predicted"/>
<feature type="transmembrane region" description="Helical" evidence="1">
    <location>
        <begin position="31"/>
        <end position="57"/>
    </location>
</feature>
<evidence type="ECO:0000313" key="2">
    <source>
        <dbReference type="EMBL" id="MBA2796379.1"/>
    </source>
</evidence>
<reference evidence="2 3" key="1">
    <citation type="submission" date="2020-07" db="EMBL/GenBank/DDBJ databases">
        <title>Molecular and genomic characterization of Streptococcus porcinus isolated from diseased swine in Brazil.</title>
        <authorList>
            <person name="Moreno L.Z."/>
            <person name="Matajira C.E.C."/>
            <person name="Poor A.P."/>
            <person name="Dutra M.C."/>
            <person name="Moreno A.M."/>
        </authorList>
    </citation>
    <scope>NUCLEOTIDE SEQUENCE [LARGE SCALE GENOMIC DNA]</scope>
    <source>
        <strain evidence="2 3">SP0816-2</strain>
    </source>
</reference>
<feature type="transmembrane region" description="Helical" evidence="1">
    <location>
        <begin position="69"/>
        <end position="91"/>
    </location>
</feature>
<organism evidence="2 3">
    <name type="scientific">Streptococcus porcinus</name>
    <dbReference type="NCBI Taxonomy" id="1340"/>
    <lineage>
        <taxon>Bacteria</taxon>
        <taxon>Bacillati</taxon>
        <taxon>Bacillota</taxon>
        <taxon>Bacilli</taxon>
        <taxon>Lactobacillales</taxon>
        <taxon>Streptococcaceae</taxon>
        <taxon>Streptococcus</taxon>
    </lineage>
</organism>
<dbReference type="Proteomes" id="UP000524462">
    <property type="component" value="Unassembled WGS sequence"/>
</dbReference>
<keyword evidence="1" id="KW-0472">Membrane</keyword>
<comment type="caution">
    <text evidence="2">The sequence shown here is derived from an EMBL/GenBank/DDBJ whole genome shotgun (WGS) entry which is preliminary data.</text>
</comment>
<name>A0A7V9WSR4_STRPO</name>
<sequence length="102" mass="11653">MVIINFKTLWRLVGIFLALMSYQLFYDKFGIALSFMLVLGVLSLVFYPKALIIIGVFSTGVYFSRGFSFIPELLINGVLLLPITVLAYGFLQTEISRYKKNR</sequence>
<dbReference type="AlphaFoldDB" id="A0A7V9WSR4"/>
<dbReference type="EMBL" id="JACEGE010000021">
    <property type="protein sequence ID" value="MBA2796379.1"/>
    <property type="molecule type" value="Genomic_DNA"/>
</dbReference>
<protein>
    <submittedName>
        <fullName evidence="2">Uncharacterized protein</fullName>
    </submittedName>
</protein>
<evidence type="ECO:0000313" key="3">
    <source>
        <dbReference type="Proteomes" id="UP000524462"/>
    </source>
</evidence>
<dbReference type="RefSeq" id="WP_006740097.1">
    <property type="nucleotide sequence ID" value="NZ_JACEGE010000021.1"/>
</dbReference>
<accession>A0A7V9WSR4</accession>
<keyword evidence="1" id="KW-0812">Transmembrane</keyword>
<keyword evidence="1" id="KW-1133">Transmembrane helix</keyword>